<dbReference type="InterPro" id="IPR021847">
    <property type="entry name" value="DUF3443"/>
</dbReference>
<dbReference type="EMBL" id="CADIKC010000007">
    <property type="protein sequence ID" value="CAB3719469.1"/>
    <property type="molecule type" value="Genomic_DNA"/>
</dbReference>
<gene>
    <name evidence="3" type="ORF">LMG24238_04755</name>
</gene>
<evidence type="ECO:0000313" key="3">
    <source>
        <dbReference type="EMBL" id="CAB3719469.1"/>
    </source>
</evidence>
<sequence>MGVELRKNQKMKTLKKTLWIIMAGASVALAACGGGGSDGNGKGGALGWNATPDWIKPPNGSGDTGSTGDTGNASNIKTDKNNTVPIRVDSSMGGINSLFASITVCVPGTAQGANQCATVDRMLVDTGSTGVRIAASAMPALNPQLLTQIGALDDTPDGAYRGGAYQIAECMPFASGFTWGSVKRADITIGSRTASNIPIQVIGDGAFDTPSDCIAHGGADLSTVKRLGANGILGIGHGTYDSLDAVQRAAPGLYYYCSSQNSCTSTRMIATREVMNPVAAFNADYNGTVIRLPAVPAGGQASVTGQLIFGIGTQANNALPANANIFAVDQYGSITTQYQGNVFNMSAIDSGTNVYAFPDSSIATTSGWYTPSSALNLTATMEATDGSSAPYKLTFPIDNALNLTASGNAAYNNVGAYFSFNRMFLWGLPFFYGRSVYTVIGTNKIGTHTGPFVAF</sequence>
<accession>A0A6J5BVV7</accession>
<feature type="compositionally biased region" description="Low complexity" evidence="1">
    <location>
        <begin position="60"/>
        <end position="71"/>
    </location>
</feature>
<feature type="signal peptide" evidence="2">
    <location>
        <begin position="1"/>
        <end position="30"/>
    </location>
</feature>
<organism evidence="3 4">
    <name type="scientific">Paraburkholderia sediminicola</name>
    <dbReference type="NCBI Taxonomy" id="458836"/>
    <lineage>
        <taxon>Bacteria</taxon>
        <taxon>Pseudomonadati</taxon>
        <taxon>Pseudomonadota</taxon>
        <taxon>Betaproteobacteria</taxon>
        <taxon>Burkholderiales</taxon>
        <taxon>Burkholderiaceae</taxon>
        <taxon>Paraburkholderia</taxon>
    </lineage>
</organism>
<evidence type="ECO:0000256" key="1">
    <source>
        <dbReference type="SAM" id="MobiDB-lite"/>
    </source>
</evidence>
<evidence type="ECO:0000256" key="2">
    <source>
        <dbReference type="SAM" id="SignalP"/>
    </source>
</evidence>
<protein>
    <recommendedName>
        <fullName evidence="5">DUF3443 family protein</fullName>
    </recommendedName>
</protein>
<feature type="chain" id="PRO_5026970667" description="DUF3443 family protein" evidence="2">
    <location>
        <begin position="31"/>
        <end position="455"/>
    </location>
</feature>
<reference evidence="3 4" key="1">
    <citation type="submission" date="2020-04" db="EMBL/GenBank/DDBJ databases">
        <authorList>
            <person name="De Canck E."/>
        </authorList>
    </citation>
    <scope>NUCLEOTIDE SEQUENCE [LARGE SCALE GENOMIC DNA]</scope>
    <source>
        <strain evidence="3 4">LMG 24238</strain>
    </source>
</reference>
<keyword evidence="4" id="KW-1185">Reference proteome</keyword>
<evidence type="ECO:0008006" key="5">
    <source>
        <dbReference type="Google" id="ProtNLM"/>
    </source>
</evidence>
<feature type="region of interest" description="Disordered" evidence="1">
    <location>
        <begin position="43"/>
        <end position="80"/>
    </location>
</feature>
<dbReference type="Proteomes" id="UP000494255">
    <property type="component" value="Unassembled WGS sequence"/>
</dbReference>
<dbReference type="AlphaFoldDB" id="A0A6J5BVV7"/>
<proteinExistence type="predicted"/>
<dbReference type="Pfam" id="PF11925">
    <property type="entry name" value="DUF3443"/>
    <property type="match status" value="1"/>
</dbReference>
<dbReference type="PROSITE" id="PS51257">
    <property type="entry name" value="PROKAR_LIPOPROTEIN"/>
    <property type="match status" value="1"/>
</dbReference>
<evidence type="ECO:0000313" key="4">
    <source>
        <dbReference type="Proteomes" id="UP000494255"/>
    </source>
</evidence>
<name>A0A6J5BVV7_9BURK</name>
<keyword evidence="2" id="KW-0732">Signal</keyword>